<keyword evidence="6" id="KW-0812">Transmembrane</keyword>
<dbReference type="Proteomes" id="UP000198378">
    <property type="component" value="Unassembled WGS sequence"/>
</dbReference>
<dbReference type="PANTHER" id="PTHR30472">
    <property type="entry name" value="FERRIC ENTEROBACTIN TRANSPORT SYSTEM PERMEASE PROTEIN"/>
    <property type="match status" value="1"/>
</dbReference>
<name>A0A226Q2L0_9BACL</name>
<dbReference type="AlphaFoldDB" id="A0A226Q2L0"/>
<evidence type="ECO:0000256" key="3">
    <source>
        <dbReference type="ARBA" id="ARBA00022448"/>
    </source>
</evidence>
<evidence type="ECO:0000313" key="11">
    <source>
        <dbReference type="Proteomes" id="UP000198378"/>
    </source>
</evidence>
<comment type="caution">
    <text evidence="10">The sequence shown here is derived from an EMBL/GenBank/DDBJ whole genome shotgun (WGS) entry which is preliminary data.</text>
</comment>
<evidence type="ECO:0000256" key="7">
    <source>
        <dbReference type="ARBA" id="ARBA00022989"/>
    </source>
</evidence>
<dbReference type="RefSeq" id="WP_025951283.1">
    <property type="nucleotide sequence ID" value="NZ_CP018058.1"/>
</dbReference>
<comment type="similarity">
    <text evidence="2">Belongs to the binding-protein-dependent transport system permease family. FecCD subfamily.</text>
</comment>
<reference evidence="10 11" key="1">
    <citation type="submission" date="2017-05" db="EMBL/GenBank/DDBJ databases">
        <title>The genome sequence of Geobacillus thermocatenulatus DSM 730.</title>
        <authorList>
            <person name="Ramaloko W.T."/>
            <person name="Koen N."/>
            <person name="Polliack S."/>
            <person name="Aliyu H."/>
            <person name="Lebre P."/>
            <person name="Mohr T."/>
            <person name="Oswald F."/>
            <person name="Zwick M."/>
            <person name="Neumann A."/>
            <person name="Syldatk C."/>
            <person name="Cowan D."/>
            <person name="De Maayer P."/>
        </authorList>
    </citation>
    <scope>NUCLEOTIDE SEQUENCE [LARGE SCALE GENOMIC DNA]</scope>
    <source>
        <strain evidence="10 11">BGSC 93A1</strain>
    </source>
</reference>
<dbReference type="CDD" id="cd06550">
    <property type="entry name" value="TM_ABC_iron-siderophores_like"/>
    <property type="match status" value="1"/>
</dbReference>
<protein>
    <submittedName>
        <fullName evidence="10">Iron ABC transporter permease</fullName>
    </submittedName>
</protein>
<organism evidence="10 11">
    <name type="scientific">Geobacillus thermocatenulatus</name>
    <dbReference type="NCBI Taxonomy" id="33938"/>
    <lineage>
        <taxon>Bacteria</taxon>
        <taxon>Bacillati</taxon>
        <taxon>Bacillota</taxon>
        <taxon>Bacilli</taxon>
        <taxon>Bacillales</taxon>
        <taxon>Anoxybacillaceae</taxon>
        <taxon>Geobacillus</taxon>
        <taxon>Geobacillus thermoleovorans group</taxon>
    </lineage>
</organism>
<keyword evidence="11" id="KW-1185">Reference proteome</keyword>
<sequence>MSNRMKVAVLVVLALGLIALFLFTHLRGDFDYVLRSRSEKIVAMVLVGWAGAVSTVLFQTMTNNRILTPSIIGLDSVYMLVQTAVVFLFGSTTLTMMGNTSHFLLSAGSMIGFSVLLYSFLFRREGQNLYFILLVGMILGTFFQSLTSFMQYLIDPNEFSIIQDRMFASINNMKTDLLWPAGLLIAAATLYTYRHLHELDVLSLGKDHAINLGVAYETVVKRLLMIVAVLVSVSTALVGPIMFFGLIVANVAYAFFQTYEHRYLLAGAALFGVIALVGGQLVVERVFTFSTTLSVIVNMVGGVYFLYLLLKERKAW</sequence>
<evidence type="ECO:0000256" key="5">
    <source>
        <dbReference type="ARBA" id="ARBA00022496"/>
    </source>
</evidence>
<evidence type="ECO:0000256" key="4">
    <source>
        <dbReference type="ARBA" id="ARBA00022475"/>
    </source>
</evidence>
<dbReference type="Gene3D" id="1.10.3470.10">
    <property type="entry name" value="ABC transporter involved in vitamin B12 uptake, BtuC"/>
    <property type="match status" value="1"/>
</dbReference>
<accession>A0A226Q2L0</accession>
<evidence type="ECO:0000256" key="9">
    <source>
        <dbReference type="ARBA" id="ARBA00023136"/>
    </source>
</evidence>
<dbReference type="GO" id="GO:0033214">
    <property type="term" value="P:siderophore-iron import into cell"/>
    <property type="evidence" value="ECO:0007669"/>
    <property type="project" value="TreeGrafter"/>
</dbReference>
<keyword evidence="5" id="KW-0406">Ion transport</keyword>
<dbReference type="InterPro" id="IPR037294">
    <property type="entry name" value="ABC_BtuC-like"/>
</dbReference>
<evidence type="ECO:0000313" key="10">
    <source>
        <dbReference type="EMBL" id="OXB86134.1"/>
    </source>
</evidence>
<dbReference type="InterPro" id="IPR000522">
    <property type="entry name" value="ABC_transptr_permease_BtuC"/>
</dbReference>
<proteinExistence type="inferred from homology"/>
<comment type="subcellular location">
    <subcellularLocation>
        <location evidence="1">Cell membrane</location>
        <topology evidence="1">Multi-pass membrane protein</topology>
    </subcellularLocation>
</comment>
<dbReference type="KEGG" id="gtm:GT3921_12250"/>
<keyword evidence="8" id="KW-0408">Iron</keyword>
<evidence type="ECO:0000256" key="1">
    <source>
        <dbReference type="ARBA" id="ARBA00004651"/>
    </source>
</evidence>
<evidence type="ECO:0000256" key="2">
    <source>
        <dbReference type="ARBA" id="ARBA00007935"/>
    </source>
</evidence>
<dbReference type="SUPFAM" id="SSF81345">
    <property type="entry name" value="ABC transporter involved in vitamin B12 uptake, BtuC"/>
    <property type="match status" value="1"/>
</dbReference>
<dbReference type="FunFam" id="1.10.3470.10:FF:000004">
    <property type="entry name" value="Iron compound ABC transporter, permease"/>
    <property type="match status" value="1"/>
</dbReference>
<dbReference type="GO" id="GO:0005886">
    <property type="term" value="C:plasma membrane"/>
    <property type="evidence" value="ECO:0007669"/>
    <property type="project" value="UniProtKB-SubCell"/>
</dbReference>
<dbReference type="Pfam" id="PF01032">
    <property type="entry name" value="FecCD"/>
    <property type="match status" value="1"/>
</dbReference>
<keyword evidence="7" id="KW-1133">Transmembrane helix</keyword>
<keyword evidence="3" id="KW-0813">Transport</keyword>
<evidence type="ECO:0000256" key="6">
    <source>
        <dbReference type="ARBA" id="ARBA00022692"/>
    </source>
</evidence>
<evidence type="ECO:0000256" key="8">
    <source>
        <dbReference type="ARBA" id="ARBA00023004"/>
    </source>
</evidence>
<dbReference type="GO" id="GO:0022857">
    <property type="term" value="F:transmembrane transporter activity"/>
    <property type="evidence" value="ECO:0007669"/>
    <property type="project" value="InterPro"/>
</dbReference>
<keyword evidence="4" id="KW-1003">Cell membrane</keyword>
<dbReference type="EMBL" id="NEWK01000002">
    <property type="protein sequence ID" value="OXB86134.1"/>
    <property type="molecule type" value="Genomic_DNA"/>
</dbReference>
<keyword evidence="5" id="KW-0410">Iron transport</keyword>
<keyword evidence="9" id="KW-0472">Membrane</keyword>
<gene>
    <name evidence="10" type="ORF">B9L19_11270</name>
</gene>
<dbReference type="PANTHER" id="PTHR30472:SF19">
    <property type="entry name" value="PETROBACTIN IMPORT SYSTEM PERMEASE PROTEIN YCLO"/>
    <property type="match status" value="1"/>
</dbReference>